<dbReference type="InterPro" id="IPR001608">
    <property type="entry name" value="Ala_racemase_N"/>
</dbReference>
<dbReference type="InterPro" id="IPR029066">
    <property type="entry name" value="PLP-binding_barrel"/>
</dbReference>
<organism evidence="5">
    <name type="scientific">mine drainage metagenome</name>
    <dbReference type="NCBI Taxonomy" id="410659"/>
    <lineage>
        <taxon>unclassified sequences</taxon>
        <taxon>metagenomes</taxon>
        <taxon>ecological metagenomes</taxon>
    </lineage>
</organism>
<reference evidence="5" key="1">
    <citation type="submission" date="2016-10" db="EMBL/GenBank/DDBJ databases">
        <title>Sequence of Gallionella enrichment culture.</title>
        <authorList>
            <person name="Poehlein A."/>
            <person name="Muehling M."/>
            <person name="Daniel R."/>
        </authorList>
    </citation>
    <scope>NUCLEOTIDE SEQUENCE</scope>
</reference>
<dbReference type="AlphaFoldDB" id="A0A1J5QMP8"/>
<dbReference type="EC" id="5.1.1.1" evidence="5"/>
<protein>
    <submittedName>
        <fullName evidence="5">Alanine racemase</fullName>
        <ecNumber evidence="5">5.1.1.1</ecNumber>
    </submittedName>
</protein>
<dbReference type="PANTHER" id="PTHR30511">
    <property type="entry name" value="ALANINE RACEMASE"/>
    <property type="match status" value="1"/>
</dbReference>
<dbReference type="CDD" id="cd00430">
    <property type="entry name" value="PLPDE_III_AR"/>
    <property type="match status" value="1"/>
</dbReference>
<dbReference type="InterPro" id="IPR009006">
    <property type="entry name" value="Ala_racemase/Decarboxylase_C"/>
</dbReference>
<dbReference type="InterPro" id="IPR011079">
    <property type="entry name" value="Ala_racemase_C"/>
</dbReference>
<dbReference type="GO" id="GO:0005829">
    <property type="term" value="C:cytosol"/>
    <property type="evidence" value="ECO:0007669"/>
    <property type="project" value="TreeGrafter"/>
</dbReference>
<dbReference type="SMART" id="SM01005">
    <property type="entry name" value="Ala_racemase_C"/>
    <property type="match status" value="1"/>
</dbReference>
<proteinExistence type="inferred from homology"/>
<dbReference type="GO" id="GO:0030170">
    <property type="term" value="F:pyridoxal phosphate binding"/>
    <property type="evidence" value="ECO:0007669"/>
    <property type="project" value="TreeGrafter"/>
</dbReference>
<dbReference type="HAMAP" id="MF_01201">
    <property type="entry name" value="Ala_racemase"/>
    <property type="match status" value="1"/>
</dbReference>
<name>A0A1J5QMP8_9ZZZZ</name>
<comment type="cofactor">
    <cofactor evidence="1">
        <name>pyridoxal 5'-phosphate</name>
        <dbReference type="ChEBI" id="CHEBI:597326"/>
    </cofactor>
</comment>
<evidence type="ECO:0000256" key="1">
    <source>
        <dbReference type="ARBA" id="ARBA00001933"/>
    </source>
</evidence>
<dbReference type="Pfam" id="PF00842">
    <property type="entry name" value="Ala_racemase_C"/>
    <property type="match status" value="1"/>
</dbReference>
<feature type="domain" description="Alanine racemase C-terminal" evidence="4">
    <location>
        <begin position="254"/>
        <end position="380"/>
    </location>
</feature>
<dbReference type="PRINTS" id="PR00992">
    <property type="entry name" value="ALARACEMASE"/>
</dbReference>
<sequence>MNNVHPIRLPKKAGSDPAEARCGAVLTVDLDAIVENYRLLRLKSARAACAAVLKADAYGLGAARVGPALAAAGCRHFFVAHLDEGIALRRVLPPACLIYVLHGPMPGAEAEFLAHGLRPVLNGLEQIDAWRALSRKADMALPAALQVDSGMARLGLSVAELAELDAAPERLFGISVSLVLSHLSWAEIPEHPANVEALQRFRALRARLPAAPASFANSSGIFLGADYHFDLLRPGAALYGLAPQAGRKNPMKPVVTLQGKVIQTRSVPAGTPVGYNGRFVAHTECRIATVGVGYADGFLRCLGNKATASLRGYEVPVIGAVSMDLITLDVSAVRGDIAPGALVDLMGGDAAPPDAIAVQANTIGYEILTLLGARYHRAYRGGAEPTGEQGDLS</sequence>
<dbReference type="InterPro" id="IPR020622">
    <property type="entry name" value="Ala_racemase_pyridoxalP-BS"/>
</dbReference>
<dbReference type="SUPFAM" id="SSF50621">
    <property type="entry name" value="Alanine racemase C-terminal domain-like"/>
    <property type="match status" value="1"/>
</dbReference>
<dbReference type="Gene3D" id="2.40.37.10">
    <property type="entry name" value="Lyase, Ornithine Decarboxylase, Chain A, domain 1"/>
    <property type="match status" value="1"/>
</dbReference>
<dbReference type="PROSITE" id="PS00395">
    <property type="entry name" value="ALANINE_RACEMASE"/>
    <property type="match status" value="1"/>
</dbReference>
<dbReference type="InterPro" id="IPR000821">
    <property type="entry name" value="Ala_racemase"/>
</dbReference>
<dbReference type="Gene3D" id="3.20.20.10">
    <property type="entry name" value="Alanine racemase"/>
    <property type="match status" value="1"/>
</dbReference>
<evidence type="ECO:0000256" key="3">
    <source>
        <dbReference type="ARBA" id="ARBA00023235"/>
    </source>
</evidence>
<dbReference type="Pfam" id="PF01168">
    <property type="entry name" value="Ala_racemase_N"/>
    <property type="match status" value="1"/>
</dbReference>
<keyword evidence="2" id="KW-0663">Pyridoxal phosphate</keyword>
<dbReference type="GO" id="GO:0030632">
    <property type="term" value="P:D-alanine biosynthetic process"/>
    <property type="evidence" value="ECO:0007669"/>
    <property type="project" value="TreeGrafter"/>
</dbReference>
<dbReference type="GO" id="GO:0008784">
    <property type="term" value="F:alanine racemase activity"/>
    <property type="evidence" value="ECO:0007669"/>
    <property type="project" value="UniProtKB-EC"/>
</dbReference>
<dbReference type="EMBL" id="MLJW01000587">
    <property type="protein sequence ID" value="OIQ84849.1"/>
    <property type="molecule type" value="Genomic_DNA"/>
</dbReference>
<gene>
    <name evidence="5" type="primary">alr_4</name>
    <name evidence="5" type="ORF">GALL_333330</name>
</gene>
<evidence type="ECO:0000313" key="5">
    <source>
        <dbReference type="EMBL" id="OIQ84849.1"/>
    </source>
</evidence>
<evidence type="ECO:0000259" key="4">
    <source>
        <dbReference type="SMART" id="SM01005"/>
    </source>
</evidence>
<dbReference type="SUPFAM" id="SSF51419">
    <property type="entry name" value="PLP-binding barrel"/>
    <property type="match status" value="1"/>
</dbReference>
<dbReference type="PANTHER" id="PTHR30511:SF0">
    <property type="entry name" value="ALANINE RACEMASE, CATABOLIC-RELATED"/>
    <property type="match status" value="1"/>
</dbReference>
<accession>A0A1J5QMP8</accession>
<comment type="caution">
    <text evidence="5">The sequence shown here is derived from an EMBL/GenBank/DDBJ whole genome shotgun (WGS) entry which is preliminary data.</text>
</comment>
<dbReference type="NCBIfam" id="TIGR00492">
    <property type="entry name" value="alr"/>
    <property type="match status" value="1"/>
</dbReference>
<keyword evidence="3 5" id="KW-0413">Isomerase</keyword>
<evidence type="ECO:0000256" key="2">
    <source>
        <dbReference type="ARBA" id="ARBA00022898"/>
    </source>
</evidence>